<dbReference type="Gene3D" id="3.80.10.10">
    <property type="entry name" value="Ribonuclease Inhibitor"/>
    <property type="match status" value="3"/>
</dbReference>
<dbReference type="EMBL" id="JANJYI010000007">
    <property type="protein sequence ID" value="KAK2642595.1"/>
    <property type="molecule type" value="Genomic_DNA"/>
</dbReference>
<dbReference type="SUPFAM" id="SSF52058">
    <property type="entry name" value="L domain-like"/>
    <property type="match status" value="1"/>
</dbReference>
<dbReference type="InterPro" id="IPR051824">
    <property type="entry name" value="LRR_Rcpt-Like_S/T_Kinase"/>
</dbReference>
<keyword evidence="16" id="KW-0325">Glycoprotein</keyword>
<dbReference type="PROSITE" id="PS50011">
    <property type="entry name" value="PROTEIN_KINASE_DOM"/>
    <property type="match status" value="1"/>
</dbReference>
<feature type="binding site" evidence="19">
    <location>
        <position position="680"/>
    </location>
    <ligand>
        <name>ATP</name>
        <dbReference type="ChEBI" id="CHEBI:30616"/>
    </ligand>
</feature>
<dbReference type="FunFam" id="3.30.200.20:FF:000217">
    <property type="entry name" value="probable LRR receptor-like serine/threonine-protein kinase At1g53430"/>
    <property type="match status" value="1"/>
</dbReference>
<evidence type="ECO:0000256" key="11">
    <source>
        <dbReference type="ARBA" id="ARBA00022777"/>
    </source>
</evidence>
<keyword evidence="12 19" id="KW-0067">ATP-binding</keyword>
<dbReference type="PANTHER" id="PTHR48006">
    <property type="entry name" value="LEUCINE-RICH REPEAT-CONTAINING PROTEIN DDB_G0281931-RELATED"/>
    <property type="match status" value="1"/>
</dbReference>
<dbReference type="Pfam" id="PF11721">
    <property type="entry name" value="Malectin"/>
    <property type="match status" value="1"/>
</dbReference>
<evidence type="ECO:0000256" key="7">
    <source>
        <dbReference type="ARBA" id="ARBA00022692"/>
    </source>
</evidence>
<evidence type="ECO:0000256" key="16">
    <source>
        <dbReference type="ARBA" id="ARBA00023180"/>
    </source>
</evidence>
<dbReference type="PANTHER" id="PTHR48006:SF81">
    <property type="entry name" value="PROTEIN KINASE DOMAIN-CONTAINING PROTEIN"/>
    <property type="match status" value="1"/>
</dbReference>
<evidence type="ECO:0000256" key="19">
    <source>
        <dbReference type="PROSITE-ProRule" id="PRU10141"/>
    </source>
</evidence>
<evidence type="ECO:0000313" key="22">
    <source>
        <dbReference type="EMBL" id="KAK2642595.1"/>
    </source>
</evidence>
<dbReference type="Gene3D" id="1.10.510.10">
    <property type="entry name" value="Transferase(Phosphotransferase) domain 1"/>
    <property type="match status" value="1"/>
</dbReference>
<dbReference type="InterPro" id="IPR001245">
    <property type="entry name" value="Ser-Thr/Tyr_kinase_cat_dom"/>
</dbReference>
<keyword evidence="5" id="KW-0433">Leucine-rich repeat</keyword>
<evidence type="ECO:0000256" key="12">
    <source>
        <dbReference type="ARBA" id="ARBA00022840"/>
    </source>
</evidence>
<dbReference type="Gene3D" id="3.30.200.20">
    <property type="entry name" value="Phosphorylase Kinase, domain 1"/>
    <property type="match status" value="1"/>
</dbReference>
<evidence type="ECO:0000256" key="6">
    <source>
        <dbReference type="ARBA" id="ARBA00022679"/>
    </source>
</evidence>
<comment type="catalytic activity">
    <reaction evidence="17">
        <text>L-threonyl-[protein] + ATP = O-phospho-L-threonyl-[protein] + ADP + H(+)</text>
        <dbReference type="Rhea" id="RHEA:46608"/>
        <dbReference type="Rhea" id="RHEA-COMP:11060"/>
        <dbReference type="Rhea" id="RHEA-COMP:11605"/>
        <dbReference type="ChEBI" id="CHEBI:15378"/>
        <dbReference type="ChEBI" id="CHEBI:30013"/>
        <dbReference type="ChEBI" id="CHEBI:30616"/>
        <dbReference type="ChEBI" id="CHEBI:61977"/>
        <dbReference type="ChEBI" id="CHEBI:456216"/>
        <dbReference type="EC" id="2.7.11.1"/>
    </reaction>
</comment>
<feature type="domain" description="Protein kinase" evidence="21">
    <location>
        <begin position="652"/>
        <end position="930"/>
    </location>
</feature>
<comment type="catalytic activity">
    <reaction evidence="18">
        <text>L-seryl-[protein] + ATP = O-phospho-L-seryl-[protein] + ADP + H(+)</text>
        <dbReference type="Rhea" id="RHEA:17989"/>
        <dbReference type="Rhea" id="RHEA-COMP:9863"/>
        <dbReference type="Rhea" id="RHEA-COMP:11604"/>
        <dbReference type="ChEBI" id="CHEBI:15378"/>
        <dbReference type="ChEBI" id="CHEBI:29999"/>
        <dbReference type="ChEBI" id="CHEBI:30616"/>
        <dbReference type="ChEBI" id="CHEBI:83421"/>
        <dbReference type="ChEBI" id="CHEBI:456216"/>
        <dbReference type="EC" id="2.7.11.1"/>
    </reaction>
</comment>
<dbReference type="SUPFAM" id="SSF56112">
    <property type="entry name" value="Protein kinase-like (PK-like)"/>
    <property type="match status" value="1"/>
</dbReference>
<dbReference type="InterPro" id="IPR000719">
    <property type="entry name" value="Prot_kinase_dom"/>
</dbReference>
<keyword evidence="15" id="KW-0675">Receptor</keyword>
<dbReference type="SMART" id="SM00220">
    <property type="entry name" value="S_TKc"/>
    <property type="match status" value="1"/>
</dbReference>
<keyword evidence="8" id="KW-0732">Signal</keyword>
<keyword evidence="13 20" id="KW-1133">Transmembrane helix</keyword>
<dbReference type="InterPro" id="IPR021720">
    <property type="entry name" value="Malectin_dom"/>
</dbReference>
<reference evidence="22" key="1">
    <citation type="journal article" date="2023" name="Plant J.">
        <title>Genome sequences and population genomics provide insights into the demographic history, inbreeding, and mutation load of two 'living fossil' tree species of Dipteronia.</title>
        <authorList>
            <person name="Feng Y."/>
            <person name="Comes H.P."/>
            <person name="Chen J."/>
            <person name="Zhu S."/>
            <person name="Lu R."/>
            <person name="Zhang X."/>
            <person name="Li P."/>
            <person name="Qiu J."/>
            <person name="Olsen K.M."/>
            <person name="Qiu Y."/>
        </authorList>
    </citation>
    <scope>NUCLEOTIDE SEQUENCE</scope>
    <source>
        <strain evidence="22">KIB01</strain>
    </source>
</reference>
<comment type="subcellular location">
    <subcellularLocation>
        <location evidence="1">Membrane</location>
        <topology evidence="1">Single-pass type I membrane protein</topology>
    </subcellularLocation>
</comment>
<evidence type="ECO:0000256" key="20">
    <source>
        <dbReference type="SAM" id="Phobius"/>
    </source>
</evidence>
<dbReference type="Proteomes" id="UP001280121">
    <property type="component" value="Unassembled WGS sequence"/>
</dbReference>
<evidence type="ECO:0000256" key="9">
    <source>
        <dbReference type="ARBA" id="ARBA00022737"/>
    </source>
</evidence>
<evidence type="ECO:0000256" key="4">
    <source>
        <dbReference type="ARBA" id="ARBA00022553"/>
    </source>
</evidence>
<dbReference type="FunFam" id="3.80.10.10:FF:000383">
    <property type="entry name" value="Leucine-rich repeat receptor protein kinase EMS1"/>
    <property type="match status" value="1"/>
</dbReference>
<evidence type="ECO:0000256" key="2">
    <source>
        <dbReference type="ARBA" id="ARBA00012513"/>
    </source>
</evidence>
<evidence type="ECO:0000259" key="21">
    <source>
        <dbReference type="PROSITE" id="PS50011"/>
    </source>
</evidence>
<dbReference type="GO" id="GO:0005524">
    <property type="term" value="F:ATP binding"/>
    <property type="evidence" value="ECO:0007669"/>
    <property type="project" value="UniProtKB-UniRule"/>
</dbReference>
<dbReference type="CDD" id="cd14066">
    <property type="entry name" value="STKc_IRAK"/>
    <property type="match status" value="1"/>
</dbReference>
<keyword evidence="3" id="KW-0723">Serine/threonine-protein kinase</keyword>
<sequence length="1029" mass="114593">MQGGRIATSRQVTFVQPQLDPIEVVVVRQIATTLGATLKNPTDDPCRSKNLFVTQTYATGTEFTVIENNITCNYNDGTFSHVTHIKLKTMSLQGKLPPELVNLPFLQEIDLTRNYLSGGLPKEWATMRHLNRISLTGTGISGEIPKEWGNFANLTTLSLEANQLSGIIPEELGNLVSLTDLILSSNKFVGNLPKTLANLTNLKDFRISDNTFNGTVPEFIGRWTKLERLEMYSSGLKGPINPTIFALGNLIDLRITDMIGPQFDFPKLNYTNMKSLVLRNLNMSGSIPKDIWDMGVRKTLDLTFNKLEGEINSITAKTDFIFLSGNMLNGTIPDSIIDSKKNNIDLSYNNFTSPANCPNSSSINMYRSFSWEHNMSGLRPCPDGSSCQKYYQSFHINCGGPDVTINNTMYEGDGIAGKGALLKYDSGTNWGFISAGDFMDDSVINVNAYIVPADHNTQSELYSEARASPIFLTYYGYCLENGNYTVNLHFTEILFRDEEPFYRVGRRIFDIYIQGILKRQDFNIKEQANGTGKAIIETFNAMVTENTLEIRLYWAGKGTTVIPIRGYYGPLISAISVCRGFGANCDESKKSNNLHIVIGVVASVLCLVFSIVVFFYWRRYFGRKSRRGDLKGLDLQTGTFTFRQLKAATNNFNSANKLGEGGFGSVYKGQLSDGTFIAVKQLSSKSRQGNREFVNEIGMISGLQHPNLVKLFGCCVEGSQLLLVYEYMENNCLAHALFGKQGSESSTLKLDWPTRQKICVGIARGLAFLHEESTIKIVHRDIKATNVLLDRQLNAKISDFGLAKLKEEDGSHISTRVAGTVGYMAPEYALWGHLTEKADVYSFGVLALEIACGRNNANSSAKKECVCLLEMAFDLQQNGNLMEIVDPKLEDKFNKEEAERMMKVGLLCSNADPALRPTMSEAVSMLEAQITVQEVVSDPRIYGHDLQIKQLKGYYQQKHDQSSSGSSALNYSSERTGVRSSTTSAHDLYPFNSESIYSNLTYVHDLIQVDSESIRLNLSETSRVLHHTY</sequence>
<keyword evidence="10 19" id="KW-0547">Nucleotide-binding</keyword>
<dbReference type="PROSITE" id="PS00108">
    <property type="entry name" value="PROTEIN_KINASE_ST"/>
    <property type="match status" value="1"/>
</dbReference>
<dbReference type="Pfam" id="PF00560">
    <property type="entry name" value="LRR_1"/>
    <property type="match status" value="1"/>
</dbReference>
<dbReference type="AlphaFoldDB" id="A0AAD9TVJ7"/>
<dbReference type="PROSITE" id="PS00107">
    <property type="entry name" value="PROTEIN_KINASE_ATP"/>
    <property type="match status" value="1"/>
</dbReference>
<organism evidence="22 23">
    <name type="scientific">Dipteronia dyeriana</name>
    <dbReference type="NCBI Taxonomy" id="168575"/>
    <lineage>
        <taxon>Eukaryota</taxon>
        <taxon>Viridiplantae</taxon>
        <taxon>Streptophyta</taxon>
        <taxon>Embryophyta</taxon>
        <taxon>Tracheophyta</taxon>
        <taxon>Spermatophyta</taxon>
        <taxon>Magnoliopsida</taxon>
        <taxon>eudicotyledons</taxon>
        <taxon>Gunneridae</taxon>
        <taxon>Pentapetalae</taxon>
        <taxon>rosids</taxon>
        <taxon>malvids</taxon>
        <taxon>Sapindales</taxon>
        <taxon>Sapindaceae</taxon>
        <taxon>Hippocastanoideae</taxon>
        <taxon>Acereae</taxon>
        <taxon>Dipteronia</taxon>
    </lineage>
</organism>
<keyword evidence="14 20" id="KW-0472">Membrane</keyword>
<evidence type="ECO:0000256" key="10">
    <source>
        <dbReference type="ARBA" id="ARBA00022741"/>
    </source>
</evidence>
<evidence type="ECO:0000256" key="18">
    <source>
        <dbReference type="ARBA" id="ARBA00048679"/>
    </source>
</evidence>
<comment type="caution">
    <text evidence="22">The sequence shown here is derived from an EMBL/GenBank/DDBJ whole genome shotgun (WGS) entry which is preliminary data.</text>
</comment>
<evidence type="ECO:0000256" key="13">
    <source>
        <dbReference type="ARBA" id="ARBA00022989"/>
    </source>
</evidence>
<keyword evidence="6" id="KW-0808">Transferase</keyword>
<dbReference type="FunFam" id="2.60.120.430:FF:000004">
    <property type="entry name" value="Putative leucine-rich repeat receptor-like serine/threonine-protein kinase"/>
    <property type="match status" value="1"/>
</dbReference>
<dbReference type="InterPro" id="IPR017441">
    <property type="entry name" value="Protein_kinase_ATP_BS"/>
</dbReference>
<proteinExistence type="predicted"/>
<keyword evidence="4" id="KW-0597">Phosphoprotein</keyword>
<accession>A0AAD9TVJ7</accession>
<dbReference type="InterPro" id="IPR001611">
    <property type="entry name" value="Leu-rich_rpt"/>
</dbReference>
<dbReference type="InterPro" id="IPR008271">
    <property type="entry name" value="Ser/Thr_kinase_AS"/>
</dbReference>
<dbReference type="GO" id="GO:0016020">
    <property type="term" value="C:membrane"/>
    <property type="evidence" value="ECO:0007669"/>
    <property type="project" value="UniProtKB-SubCell"/>
</dbReference>
<gene>
    <name evidence="22" type="ORF">Ddye_024358</name>
</gene>
<dbReference type="EC" id="2.7.11.1" evidence="2"/>
<evidence type="ECO:0000256" key="5">
    <source>
        <dbReference type="ARBA" id="ARBA00022614"/>
    </source>
</evidence>
<keyword evidence="7 20" id="KW-0812">Transmembrane</keyword>
<feature type="transmembrane region" description="Helical" evidence="20">
    <location>
        <begin position="594"/>
        <end position="617"/>
    </location>
</feature>
<dbReference type="FunFam" id="1.10.510.10:FF:000044">
    <property type="entry name" value="Putative LRR receptor-like serine/threonine-protein kinase"/>
    <property type="match status" value="1"/>
</dbReference>
<keyword evidence="9" id="KW-0677">Repeat</keyword>
<dbReference type="InterPro" id="IPR032675">
    <property type="entry name" value="LRR_dom_sf"/>
</dbReference>
<evidence type="ECO:0000256" key="17">
    <source>
        <dbReference type="ARBA" id="ARBA00047899"/>
    </source>
</evidence>
<keyword evidence="11" id="KW-0418">Kinase</keyword>
<evidence type="ECO:0000256" key="8">
    <source>
        <dbReference type="ARBA" id="ARBA00022729"/>
    </source>
</evidence>
<name>A0AAD9TVJ7_9ROSI</name>
<dbReference type="GO" id="GO:0004674">
    <property type="term" value="F:protein serine/threonine kinase activity"/>
    <property type="evidence" value="ECO:0007669"/>
    <property type="project" value="UniProtKB-KW"/>
</dbReference>
<dbReference type="InterPro" id="IPR011009">
    <property type="entry name" value="Kinase-like_dom_sf"/>
</dbReference>
<evidence type="ECO:0000313" key="23">
    <source>
        <dbReference type="Proteomes" id="UP001280121"/>
    </source>
</evidence>
<evidence type="ECO:0000256" key="14">
    <source>
        <dbReference type="ARBA" id="ARBA00023136"/>
    </source>
</evidence>
<evidence type="ECO:0000256" key="15">
    <source>
        <dbReference type="ARBA" id="ARBA00023170"/>
    </source>
</evidence>
<protein>
    <recommendedName>
        <fullName evidence="2">non-specific serine/threonine protein kinase</fullName>
        <ecNumber evidence="2">2.7.11.1</ecNumber>
    </recommendedName>
</protein>
<keyword evidence="23" id="KW-1185">Reference proteome</keyword>
<evidence type="ECO:0000256" key="1">
    <source>
        <dbReference type="ARBA" id="ARBA00004479"/>
    </source>
</evidence>
<dbReference type="Gene3D" id="2.60.120.430">
    <property type="entry name" value="Galactose-binding lectin"/>
    <property type="match status" value="1"/>
</dbReference>
<dbReference type="Pfam" id="PF07714">
    <property type="entry name" value="PK_Tyr_Ser-Thr"/>
    <property type="match status" value="1"/>
</dbReference>
<evidence type="ECO:0000256" key="3">
    <source>
        <dbReference type="ARBA" id="ARBA00022527"/>
    </source>
</evidence>